<dbReference type="AlphaFoldDB" id="A0A450SMW5"/>
<accession>A0A450SMW5</accession>
<evidence type="ECO:0000313" key="2">
    <source>
        <dbReference type="EMBL" id="VFJ55082.1"/>
    </source>
</evidence>
<organism evidence="2">
    <name type="scientific">Candidatus Kentrum sp. DK</name>
    <dbReference type="NCBI Taxonomy" id="2126562"/>
    <lineage>
        <taxon>Bacteria</taxon>
        <taxon>Pseudomonadati</taxon>
        <taxon>Pseudomonadota</taxon>
        <taxon>Gammaproteobacteria</taxon>
        <taxon>Candidatus Kentrum</taxon>
    </lineage>
</organism>
<reference evidence="2" key="1">
    <citation type="submission" date="2019-02" db="EMBL/GenBank/DDBJ databases">
        <authorList>
            <person name="Gruber-Vodicka R. H."/>
            <person name="Seah K. B. B."/>
        </authorList>
    </citation>
    <scope>NUCLEOTIDE SEQUENCE</scope>
    <source>
        <strain evidence="2">BECK_DK47</strain>
    </source>
</reference>
<gene>
    <name evidence="2" type="ORF">BECKDK2373B_GA0170837_105011</name>
</gene>
<feature type="compositionally biased region" description="Basic and acidic residues" evidence="1">
    <location>
        <begin position="15"/>
        <end position="26"/>
    </location>
</feature>
<name>A0A450SMW5_9GAMM</name>
<protein>
    <submittedName>
        <fullName evidence="2">Uncharacterized protein</fullName>
    </submittedName>
</protein>
<dbReference type="EMBL" id="CAADEX010000050">
    <property type="protein sequence ID" value="VFJ55082.1"/>
    <property type="molecule type" value="Genomic_DNA"/>
</dbReference>
<feature type="region of interest" description="Disordered" evidence="1">
    <location>
        <begin position="15"/>
        <end position="34"/>
    </location>
</feature>
<proteinExistence type="predicted"/>
<sequence length="34" mass="4037">MRVKLSLPRQNVFMKRDTHKDADTKKVLGQRLPE</sequence>
<evidence type="ECO:0000256" key="1">
    <source>
        <dbReference type="SAM" id="MobiDB-lite"/>
    </source>
</evidence>